<proteinExistence type="inferred from homology"/>
<dbReference type="GO" id="GO:0009279">
    <property type="term" value="C:cell outer membrane"/>
    <property type="evidence" value="ECO:0007669"/>
    <property type="project" value="UniProtKB-SubCell"/>
</dbReference>
<evidence type="ECO:0000256" key="6">
    <source>
        <dbReference type="ARBA" id="ARBA00023004"/>
    </source>
</evidence>
<dbReference type="InterPro" id="IPR039426">
    <property type="entry name" value="TonB-dep_rcpt-like"/>
</dbReference>
<evidence type="ECO:0000256" key="9">
    <source>
        <dbReference type="ARBA" id="ARBA00023237"/>
    </source>
</evidence>
<dbReference type="NCBIfam" id="TIGR04056">
    <property type="entry name" value="OMP_RagA_SusC"/>
    <property type="match status" value="1"/>
</dbReference>
<dbReference type="SUPFAM" id="SSF56935">
    <property type="entry name" value="Porins"/>
    <property type="match status" value="1"/>
</dbReference>
<dbReference type="InterPro" id="IPR023996">
    <property type="entry name" value="TonB-dep_OMP_SusC/RagA"/>
</dbReference>
<feature type="chain" id="PRO_5011526238" evidence="12">
    <location>
        <begin position="22"/>
        <end position="1122"/>
    </location>
</feature>
<keyword evidence="12" id="KW-0732">Signal</keyword>
<dbReference type="Gene3D" id="2.60.40.1120">
    <property type="entry name" value="Carboxypeptidase-like, regulatory domain"/>
    <property type="match status" value="1"/>
</dbReference>
<evidence type="ECO:0000256" key="5">
    <source>
        <dbReference type="ARBA" id="ARBA00022692"/>
    </source>
</evidence>
<dbReference type="InterPro" id="IPR023997">
    <property type="entry name" value="TonB-dep_OMP_SusC/RagA_CS"/>
</dbReference>
<keyword evidence="4" id="KW-0406">Ion transport</keyword>
<keyword evidence="3 10" id="KW-1134">Transmembrane beta strand</keyword>
<dbReference type="AlphaFoldDB" id="A0A1I0S8W0"/>
<dbReference type="SMART" id="SM00965">
    <property type="entry name" value="STN"/>
    <property type="match status" value="1"/>
</dbReference>
<accession>A0A1I0S8W0</accession>
<comment type="subcellular location">
    <subcellularLocation>
        <location evidence="1 10">Cell outer membrane</location>
        <topology evidence="1 10">Multi-pass membrane protein</topology>
    </subcellularLocation>
</comment>
<feature type="signal peptide" evidence="12">
    <location>
        <begin position="1"/>
        <end position="21"/>
    </location>
</feature>
<evidence type="ECO:0000259" key="13">
    <source>
        <dbReference type="SMART" id="SM00965"/>
    </source>
</evidence>
<dbReference type="Pfam" id="PF13715">
    <property type="entry name" value="CarbopepD_reg_2"/>
    <property type="match status" value="1"/>
</dbReference>
<dbReference type="PROSITE" id="PS52016">
    <property type="entry name" value="TONB_DEPENDENT_REC_3"/>
    <property type="match status" value="1"/>
</dbReference>
<organism evidence="14 15">
    <name type="scientific">Chitinophaga arvensicola</name>
    <dbReference type="NCBI Taxonomy" id="29529"/>
    <lineage>
        <taxon>Bacteria</taxon>
        <taxon>Pseudomonadati</taxon>
        <taxon>Bacteroidota</taxon>
        <taxon>Chitinophagia</taxon>
        <taxon>Chitinophagales</taxon>
        <taxon>Chitinophagaceae</taxon>
        <taxon>Chitinophaga</taxon>
    </lineage>
</organism>
<evidence type="ECO:0000256" key="10">
    <source>
        <dbReference type="PROSITE-ProRule" id="PRU01360"/>
    </source>
</evidence>
<keyword evidence="6" id="KW-0408">Iron</keyword>
<dbReference type="RefSeq" id="WP_177192314.1">
    <property type="nucleotide sequence ID" value="NZ_FOJG01000002.1"/>
</dbReference>
<keyword evidence="4" id="KW-0410">Iron transport</keyword>
<sequence>MRMTAMLLLAATLQISAAAFSQGVSITTTNSPLPKVFSQIRQQTGYSFFWDQQLLDKMQPVSVNIRNASLEDALEACLKGLPLTFVIKADKKAVFIKAAQTAPVSFKEDAPALSDLRGRITNEKNEPIPGVSIVLKGTARGALTAADGTFELKQLPEGAVILVRMVGFETQEIRLNGRTTLDVKMKVLPQQISEVTVSTGIFSRKKESFTGSYSVYTGEQLKTIGNQNIVQSLRTLDPSFLVMENNLAGSNPNVMPNLSIQGKTSMIGATDQLKNDPNQPLFIMDGFETDLATIIGLDMNRVASITILKDAASTALYGSKAANGVVVVETKLPRNGKMSLSFTTDNSLSFADLHDYNMMDAAEILQFQKQVGVYSAPTDKMEDRIRLDSIYNRRLSNVQRGVNTYWMGAPLVPTAYSQNYSIYVDGGDHKFRYGLGLKYGQTPGVMKGSGRNTGNANIDLMYRTGKFSFTNKLLLTSYKATESPYGSYSQYVTAMPYFVADTAKYLESIANYNTGNPPTYERTPNPLYQIGLPNKNETNNLQISNRFSAFYQATKYLRFDARFAVTKNNTSTEILRAPQNSEFDNKDVTQRGLYSNSKNDNFFYQGFLQGSYGQVFNGKHEVNIVPGFQIDNTTNVFNAYSVTGFPAGSFLSPSLGTEYPEGEKPSYGRNVTRAMSGFANFHYGYDRRYMFDFNYRKDGSSVFGSNRRFTDTWTVGLAWNLHNEAFMKQSSIISYMQLRASIGNPGNQSFGSYNSFTTLNYYGSMINDNGSGLVVGTWGNPDLAWQKTLNKTIGFEGRLFKDRLSATLNIYDKFTDPLVVSLPNAPSVGSSTQMINIGNLRTQGIDFTLIGTVISIPKDRIYWRVNVSGGHYNATYGGIGNSLDILNGKNQSANGSDSLRHDMASNNATLQRYRDGAHPDDLWAVRSLGIDPGTGREIFLTKEGMPTFTYNERDIVKVGNSQPTIQGVVGTSFQWGGFTASLNMRYILNSYQFNSALYTKAENINSSQMFTSNLDKRALYGHWQKPGDVVPFKYLGTVDGAGSITYTPMSSRFIQKENALSGESISFGYDFYGAPWLKKAGMQGLRVTGYMNEIFRLSTIQRERGLDYPYARSVSFSLNATF</sequence>
<dbReference type="Proteomes" id="UP000199310">
    <property type="component" value="Unassembled WGS sequence"/>
</dbReference>
<keyword evidence="8 10" id="KW-0472">Membrane</keyword>
<evidence type="ECO:0000256" key="3">
    <source>
        <dbReference type="ARBA" id="ARBA00022452"/>
    </source>
</evidence>
<dbReference type="GO" id="GO:0006826">
    <property type="term" value="P:iron ion transport"/>
    <property type="evidence" value="ECO:0007669"/>
    <property type="project" value="UniProtKB-KW"/>
</dbReference>
<gene>
    <name evidence="14" type="ORF">SAMN04488122_4936</name>
</gene>
<dbReference type="InterPro" id="IPR012910">
    <property type="entry name" value="Plug_dom"/>
</dbReference>
<evidence type="ECO:0000313" key="15">
    <source>
        <dbReference type="Proteomes" id="UP000199310"/>
    </source>
</evidence>
<keyword evidence="9 10" id="KW-0998">Cell outer membrane</keyword>
<dbReference type="InterPro" id="IPR000531">
    <property type="entry name" value="Beta-barrel_TonB"/>
</dbReference>
<keyword evidence="2 10" id="KW-0813">Transport</keyword>
<keyword evidence="15" id="KW-1185">Reference proteome</keyword>
<dbReference type="Pfam" id="PF07715">
    <property type="entry name" value="Plug"/>
    <property type="match status" value="1"/>
</dbReference>
<dbReference type="SUPFAM" id="SSF49464">
    <property type="entry name" value="Carboxypeptidase regulatory domain-like"/>
    <property type="match status" value="1"/>
</dbReference>
<evidence type="ECO:0000256" key="4">
    <source>
        <dbReference type="ARBA" id="ARBA00022496"/>
    </source>
</evidence>
<protein>
    <submittedName>
        <fullName evidence="14">TonB-linked outer membrane protein, SusC/RagA family</fullName>
    </submittedName>
</protein>
<feature type="domain" description="Secretin/TonB short N-terminal" evidence="13">
    <location>
        <begin position="46"/>
        <end position="99"/>
    </location>
</feature>
<evidence type="ECO:0000256" key="8">
    <source>
        <dbReference type="ARBA" id="ARBA00023136"/>
    </source>
</evidence>
<dbReference type="InterPro" id="IPR037066">
    <property type="entry name" value="Plug_dom_sf"/>
</dbReference>
<dbReference type="InterPro" id="IPR011662">
    <property type="entry name" value="Secretin/TonB_short_N"/>
</dbReference>
<dbReference type="STRING" id="29529.SAMN04488122_4936"/>
<dbReference type="NCBIfam" id="TIGR04057">
    <property type="entry name" value="SusC_RagA_signa"/>
    <property type="match status" value="1"/>
</dbReference>
<dbReference type="Gene3D" id="2.170.130.10">
    <property type="entry name" value="TonB-dependent receptor, plug domain"/>
    <property type="match status" value="1"/>
</dbReference>
<evidence type="ECO:0000256" key="7">
    <source>
        <dbReference type="ARBA" id="ARBA00023077"/>
    </source>
</evidence>
<name>A0A1I0S8W0_9BACT</name>
<dbReference type="InterPro" id="IPR036942">
    <property type="entry name" value="Beta-barrel_TonB_sf"/>
</dbReference>
<evidence type="ECO:0000256" key="11">
    <source>
        <dbReference type="RuleBase" id="RU003357"/>
    </source>
</evidence>
<evidence type="ECO:0000256" key="12">
    <source>
        <dbReference type="SAM" id="SignalP"/>
    </source>
</evidence>
<evidence type="ECO:0000256" key="2">
    <source>
        <dbReference type="ARBA" id="ARBA00022448"/>
    </source>
</evidence>
<dbReference type="InterPro" id="IPR008969">
    <property type="entry name" value="CarboxyPept-like_regulatory"/>
</dbReference>
<evidence type="ECO:0000256" key="1">
    <source>
        <dbReference type="ARBA" id="ARBA00004571"/>
    </source>
</evidence>
<keyword evidence="7 11" id="KW-0798">TonB box</keyword>
<comment type="similarity">
    <text evidence="10 11">Belongs to the TonB-dependent receptor family.</text>
</comment>
<dbReference type="EMBL" id="FOJG01000002">
    <property type="protein sequence ID" value="SEW52564.1"/>
    <property type="molecule type" value="Genomic_DNA"/>
</dbReference>
<reference evidence="15" key="1">
    <citation type="submission" date="2016-10" db="EMBL/GenBank/DDBJ databases">
        <authorList>
            <person name="Varghese N."/>
            <person name="Submissions S."/>
        </authorList>
    </citation>
    <scope>NUCLEOTIDE SEQUENCE [LARGE SCALE GENOMIC DNA]</scope>
    <source>
        <strain evidence="15">DSM 3695</strain>
    </source>
</reference>
<keyword evidence="5 10" id="KW-0812">Transmembrane</keyword>
<dbReference type="Pfam" id="PF07660">
    <property type="entry name" value="STN"/>
    <property type="match status" value="1"/>
</dbReference>
<dbReference type="Gene3D" id="2.40.170.20">
    <property type="entry name" value="TonB-dependent receptor, beta-barrel domain"/>
    <property type="match status" value="1"/>
</dbReference>
<dbReference type="Pfam" id="PF00593">
    <property type="entry name" value="TonB_dep_Rec_b-barrel"/>
    <property type="match status" value="1"/>
</dbReference>
<evidence type="ECO:0000313" key="14">
    <source>
        <dbReference type="EMBL" id="SEW52564.1"/>
    </source>
</evidence>